<dbReference type="Proteomes" id="UP000078550">
    <property type="component" value="Unassembled WGS sequence"/>
</dbReference>
<dbReference type="GO" id="GO:0003743">
    <property type="term" value="F:translation initiation factor activity"/>
    <property type="evidence" value="ECO:0007669"/>
    <property type="project" value="UniProtKB-KW"/>
</dbReference>
<dbReference type="GO" id="GO:0003723">
    <property type="term" value="F:RNA binding"/>
    <property type="evidence" value="ECO:0007669"/>
    <property type="project" value="UniProtKB-KW"/>
</dbReference>
<keyword evidence="7" id="KW-0648">Protein biosynthesis</keyword>
<dbReference type="InterPro" id="IPR012340">
    <property type="entry name" value="NA-bd_OB-fold"/>
</dbReference>
<dbReference type="PANTHER" id="PTHR10602:SF0">
    <property type="entry name" value="EUKARYOTIC TRANSLATION INITIATION FACTOR 2 SUBUNIT 1"/>
    <property type="match status" value="1"/>
</dbReference>
<evidence type="ECO:0000256" key="3">
    <source>
        <dbReference type="ARBA" id="ARBA00022490"/>
    </source>
</evidence>
<dbReference type="EMBL" id="FLRD01000009">
    <property type="protein sequence ID" value="SBT30826.1"/>
    <property type="molecule type" value="Genomic_DNA"/>
</dbReference>
<dbReference type="InterPro" id="IPR024054">
    <property type="entry name" value="TIF2_asu_middle_sf"/>
</dbReference>
<comment type="similarity">
    <text evidence="2">Belongs to the eIF-2-alpha family.</text>
</comment>
<dbReference type="InterPro" id="IPR044126">
    <property type="entry name" value="S1_IF2_alpha"/>
</dbReference>
<evidence type="ECO:0000313" key="11">
    <source>
        <dbReference type="EMBL" id="SBT31440.1"/>
    </source>
</evidence>
<keyword evidence="4 10" id="KW-0396">Initiation factor</keyword>
<evidence type="ECO:0000313" key="12">
    <source>
        <dbReference type="Proteomes" id="UP000078550"/>
    </source>
</evidence>
<keyword evidence="6" id="KW-0694">RNA-binding</keyword>
<evidence type="ECO:0000256" key="4">
    <source>
        <dbReference type="ARBA" id="ARBA00022540"/>
    </source>
</evidence>
<protein>
    <submittedName>
        <fullName evidence="10">Eukaryotic translation initiation factor 2 alpha subunit, putative</fullName>
    </submittedName>
</protein>
<dbReference type="CDD" id="cd04452">
    <property type="entry name" value="S1_IF2_alpha"/>
    <property type="match status" value="1"/>
</dbReference>
<dbReference type="SUPFAM" id="SSF50249">
    <property type="entry name" value="Nucleic acid-binding proteins"/>
    <property type="match status" value="1"/>
</dbReference>
<keyword evidence="3" id="KW-0963">Cytoplasm</keyword>
<comment type="subcellular location">
    <subcellularLocation>
        <location evidence="1">Cytoplasm</location>
    </subcellularLocation>
</comment>
<feature type="compositionally biased region" description="Acidic residues" evidence="8">
    <location>
        <begin position="331"/>
        <end position="359"/>
    </location>
</feature>
<dbReference type="FunFam" id="3.30.70.1130:FF:000003">
    <property type="entry name" value="Eukaryotic translation initiation factor 2 alpha subunit, putative"/>
    <property type="match status" value="1"/>
</dbReference>
<evidence type="ECO:0000313" key="13">
    <source>
        <dbReference type="Proteomes" id="UP000078555"/>
    </source>
</evidence>
<feature type="domain" description="S1 motif" evidence="9">
    <location>
        <begin position="25"/>
        <end position="128"/>
    </location>
</feature>
<evidence type="ECO:0000313" key="10">
    <source>
        <dbReference type="EMBL" id="SBT30826.1"/>
    </source>
</evidence>
<dbReference type="InterPro" id="IPR003029">
    <property type="entry name" value="S1_domain"/>
</dbReference>
<evidence type="ECO:0000256" key="8">
    <source>
        <dbReference type="SAM" id="MobiDB-lite"/>
    </source>
</evidence>
<evidence type="ECO:0000256" key="6">
    <source>
        <dbReference type="ARBA" id="ARBA00022884"/>
    </source>
</evidence>
<dbReference type="InterPro" id="IPR011488">
    <property type="entry name" value="TIF_2_asu"/>
</dbReference>
<feature type="region of interest" description="Disordered" evidence="8">
    <location>
        <begin position="324"/>
        <end position="359"/>
    </location>
</feature>
<keyword evidence="5" id="KW-0597">Phosphoprotein</keyword>
<keyword evidence="13" id="KW-1185">Reference proteome</keyword>
<reference evidence="10" key="2">
    <citation type="submission" date="2016-05" db="EMBL/GenBank/DDBJ databases">
        <authorList>
            <person name="Lavstsen T."/>
            <person name="Jespersen J.S."/>
        </authorList>
    </citation>
    <scope>NUCLEOTIDE SEQUENCE [LARGE SCALE GENOMIC DNA]</scope>
</reference>
<dbReference type="Gene3D" id="3.30.70.1130">
    <property type="entry name" value="EIF_2_alpha"/>
    <property type="match status" value="1"/>
</dbReference>
<dbReference type="GO" id="GO:0005850">
    <property type="term" value="C:eukaryotic translation initiation factor 2 complex"/>
    <property type="evidence" value="ECO:0007669"/>
    <property type="project" value="TreeGrafter"/>
</dbReference>
<dbReference type="InterPro" id="IPR024055">
    <property type="entry name" value="TIF2_asu_C"/>
</dbReference>
<sequence>MGDISRSKTDLGDCRFYEKKFPEVDDLIMVKVNRIEDMGAYVSILEYNDMEVVCVINIRVSLTPFSEVPMYNNDFSHFPLLLVGMILMSELSKRRFRSVNKLIRVGRHEVVLVLRVDSQKGYIDLSKRRVSPKDIIKCEENFSKSKKVHQTVRHVAQKHNMTVEELNRKVIWPLYKKYGHALDALKEATMNPDIIFKEMDICDAVKESLLTDIKLRLTPQALKLRGRIDVWCFSYEGIDAVKEALKKGKEISNDEVTINIKLIAPPQYVIVTSCHDKDLGMSKIQEAMKVISDKIKEYKGGDFKQQGEILVIGGDDEKRLEELLDKHDGLSSDEEYSSDDEDENSSEEEDNSSEEEEDD</sequence>
<dbReference type="Gene3D" id="1.10.150.190">
    <property type="entry name" value="Translation initiation factor 2, subunit 1, domain 2"/>
    <property type="match status" value="1"/>
</dbReference>
<organism evidence="10 13">
    <name type="scientific">Plasmodium ovale wallikeri</name>
    <dbReference type="NCBI Taxonomy" id="864142"/>
    <lineage>
        <taxon>Eukaryota</taxon>
        <taxon>Sar</taxon>
        <taxon>Alveolata</taxon>
        <taxon>Apicomplexa</taxon>
        <taxon>Aconoidasida</taxon>
        <taxon>Haemosporida</taxon>
        <taxon>Plasmodiidae</taxon>
        <taxon>Plasmodium</taxon>
        <taxon>Plasmodium (Plasmodium)</taxon>
    </lineage>
</organism>
<reference evidence="12 13" key="1">
    <citation type="submission" date="2016-05" db="EMBL/GenBank/DDBJ databases">
        <authorList>
            <person name="Naeem Raeece"/>
        </authorList>
    </citation>
    <scope>NUCLEOTIDE SEQUENCE [LARGE SCALE GENOMIC DNA]</scope>
</reference>
<name>A0A1A8YH08_PLAOA</name>
<evidence type="ECO:0000259" key="9">
    <source>
        <dbReference type="PROSITE" id="PS50126"/>
    </source>
</evidence>
<dbReference type="EMBL" id="FLRE01000017">
    <property type="protein sequence ID" value="SBT31440.1"/>
    <property type="molecule type" value="Genomic_DNA"/>
</dbReference>
<evidence type="ECO:0000256" key="2">
    <source>
        <dbReference type="ARBA" id="ARBA00007223"/>
    </source>
</evidence>
<gene>
    <name evidence="10" type="ORF">POVWA1_004050</name>
    <name evidence="11" type="ORF">POVWA2_004190</name>
</gene>
<dbReference type="AlphaFoldDB" id="A0A1A8YH08"/>
<dbReference type="GO" id="GO:0043022">
    <property type="term" value="F:ribosome binding"/>
    <property type="evidence" value="ECO:0007669"/>
    <property type="project" value="TreeGrafter"/>
</dbReference>
<dbReference type="GO" id="GO:0033290">
    <property type="term" value="C:eukaryotic 48S preinitiation complex"/>
    <property type="evidence" value="ECO:0007669"/>
    <property type="project" value="TreeGrafter"/>
</dbReference>
<dbReference type="PROSITE" id="PS50126">
    <property type="entry name" value="S1"/>
    <property type="match status" value="1"/>
</dbReference>
<evidence type="ECO:0000256" key="5">
    <source>
        <dbReference type="ARBA" id="ARBA00022553"/>
    </source>
</evidence>
<dbReference type="SUPFAM" id="SSF110993">
    <property type="entry name" value="eIF-2-alpha, C-terminal domain"/>
    <property type="match status" value="1"/>
</dbReference>
<accession>A0A1A8YH08</accession>
<evidence type="ECO:0000256" key="7">
    <source>
        <dbReference type="ARBA" id="ARBA00022917"/>
    </source>
</evidence>
<dbReference type="Proteomes" id="UP000078555">
    <property type="component" value="Unassembled WGS sequence"/>
</dbReference>
<dbReference type="SUPFAM" id="SSF116742">
    <property type="entry name" value="eIF2alpha middle domain-like"/>
    <property type="match status" value="1"/>
</dbReference>
<proteinExistence type="inferred from homology"/>
<dbReference type="PANTHER" id="PTHR10602">
    <property type="entry name" value="EUKARYOTIC TRANSLATION INITIATION FACTOR 2 SUBUNIT 1"/>
    <property type="match status" value="1"/>
</dbReference>
<dbReference type="Gene3D" id="2.40.50.140">
    <property type="entry name" value="Nucleic acid-binding proteins"/>
    <property type="match status" value="1"/>
</dbReference>
<dbReference type="Pfam" id="PF07541">
    <property type="entry name" value="EIF_2_alpha"/>
    <property type="match status" value="1"/>
</dbReference>
<evidence type="ECO:0000256" key="1">
    <source>
        <dbReference type="ARBA" id="ARBA00004496"/>
    </source>
</evidence>
<dbReference type="Pfam" id="PF00575">
    <property type="entry name" value="S1"/>
    <property type="match status" value="1"/>
</dbReference>